<accession>A0ABD5P2K8</accession>
<sequence>MTTDTCPAWNPDACEGTPYCPPRCPRFVDKHGEPILVEPFDSRHQDGLLEMYEGYPDAYRSMGLPPVRRERIEEWLEALADTGTNFVARDDDRVVGHAAYAPDSSAEPEFIVFVDPDYHDRGIGSELCRQTIAYAAADGDHEAIVLDVDVANERAIHVYRRMGFETVERRGTDLRMRLSFDEPIVDAVQRPPAERPSRP</sequence>
<dbReference type="InterPro" id="IPR016181">
    <property type="entry name" value="Acyl_CoA_acyltransferase"/>
</dbReference>
<proteinExistence type="predicted"/>
<comment type="caution">
    <text evidence="2">The sequence shown here is derived from an EMBL/GenBank/DDBJ whole genome shotgun (WGS) entry which is preliminary data.</text>
</comment>
<dbReference type="SUPFAM" id="SSF55729">
    <property type="entry name" value="Acyl-CoA N-acyltransferases (Nat)"/>
    <property type="match status" value="1"/>
</dbReference>
<dbReference type="Proteomes" id="UP001595821">
    <property type="component" value="Unassembled WGS sequence"/>
</dbReference>
<dbReference type="EC" id="2.3.-.-" evidence="2"/>
<dbReference type="InterPro" id="IPR000182">
    <property type="entry name" value="GNAT_dom"/>
</dbReference>
<evidence type="ECO:0000259" key="1">
    <source>
        <dbReference type="PROSITE" id="PS51186"/>
    </source>
</evidence>
<gene>
    <name evidence="2" type="ORF">ACFOZ7_15685</name>
</gene>
<dbReference type="GO" id="GO:0016746">
    <property type="term" value="F:acyltransferase activity"/>
    <property type="evidence" value="ECO:0007669"/>
    <property type="project" value="UniProtKB-KW"/>
</dbReference>
<protein>
    <submittedName>
        <fullName evidence="2">GNAT family N-acetyltransferase</fullName>
        <ecNumber evidence="2">2.3.-.-</ecNumber>
    </submittedName>
</protein>
<dbReference type="Pfam" id="PF00583">
    <property type="entry name" value="Acetyltransf_1"/>
    <property type="match status" value="1"/>
</dbReference>
<evidence type="ECO:0000313" key="3">
    <source>
        <dbReference type="Proteomes" id="UP001595821"/>
    </source>
</evidence>
<keyword evidence="2" id="KW-0808">Transferase</keyword>
<dbReference type="GeneID" id="71855585"/>
<dbReference type="PROSITE" id="PS51186">
    <property type="entry name" value="GNAT"/>
    <property type="match status" value="1"/>
</dbReference>
<reference evidence="2 3" key="1">
    <citation type="journal article" date="2014" name="Int. J. Syst. Evol. Microbiol.">
        <title>Complete genome sequence of Corynebacterium casei LMG S-19264T (=DSM 44701T), isolated from a smear-ripened cheese.</title>
        <authorList>
            <consortium name="US DOE Joint Genome Institute (JGI-PGF)"/>
            <person name="Walter F."/>
            <person name="Albersmeier A."/>
            <person name="Kalinowski J."/>
            <person name="Ruckert C."/>
        </authorList>
    </citation>
    <scope>NUCLEOTIDE SEQUENCE [LARGE SCALE GENOMIC DNA]</scope>
    <source>
        <strain evidence="2 3">IBRC-M 10912</strain>
    </source>
</reference>
<dbReference type="CDD" id="cd04301">
    <property type="entry name" value="NAT_SF"/>
    <property type="match status" value="1"/>
</dbReference>
<dbReference type="PANTHER" id="PTHR43617">
    <property type="entry name" value="L-AMINO ACID N-ACETYLTRANSFERASE"/>
    <property type="match status" value="1"/>
</dbReference>
<feature type="domain" description="N-acetyltransferase" evidence="1">
    <location>
        <begin position="35"/>
        <end position="181"/>
    </location>
</feature>
<evidence type="ECO:0000313" key="2">
    <source>
        <dbReference type="EMBL" id="MFC4248355.1"/>
    </source>
</evidence>
<dbReference type="EMBL" id="JBHSDJ010000121">
    <property type="protein sequence ID" value="MFC4248355.1"/>
    <property type="molecule type" value="Genomic_DNA"/>
</dbReference>
<dbReference type="AlphaFoldDB" id="A0ABD5P2K8"/>
<dbReference type="InterPro" id="IPR050276">
    <property type="entry name" value="MshD_Acetyltransferase"/>
</dbReference>
<keyword evidence="2" id="KW-0012">Acyltransferase</keyword>
<dbReference type="RefSeq" id="WP_246970234.1">
    <property type="nucleotide sequence ID" value="NZ_CP095397.1"/>
</dbReference>
<organism evidence="2 3">
    <name type="scientific">Natribaculum luteum</name>
    <dbReference type="NCBI Taxonomy" id="1586232"/>
    <lineage>
        <taxon>Archaea</taxon>
        <taxon>Methanobacteriati</taxon>
        <taxon>Methanobacteriota</taxon>
        <taxon>Stenosarchaea group</taxon>
        <taxon>Halobacteria</taxon>
        <taxon>Halobacteriales</taxon>
        <taxon>Natrialbaceae</taxon>
        <taxon>Natribaculum</taxon>
    </lineage>
</organism>
<dbReference type="Gene3D" id="3.40.630.30">
    <property type="match status" value="1"/>
</dbReference>
<name>A0ABD5P2K8_9EURY</name>